<keyword evidence="6" id="KW-1185">Reference proteome</keyword>
<evidence type="ECO:0000313" key="6">
    <source>
        <dbReference type="Proteomes" id="UP001208656"/>
    </source>
</evidence>
<dbReference type="SMART" id="SM00382">
    <property type="entry name" value="AAA"/>
    <property type="match status" value="1"/>
</dbReference>
<dbReference type="PANTHER" id="PTHR42939:SF3">
    <property type="entry name" value="ABC TRANSPORTER ATP-BINDING COMPONENT"/>
    <property type="match status" value="1"/>
</dbReference>
<dbReference type="GO" id="GO:0005524">
    <property type="term" value="F:ATP binding"/>
    <property type="evidence" value="ECO:0007669"/>
    <property type="project" value="UniProtKB-KW"/>
</dbReference>
<evidence type="ECO:0000313" key="5">
    <source>
        <dbReference type="EMBL" id="MCU9594897.1"/>
    </source>
</evidence>
<dbReference type="PROSITE" id="PS50893">
    <property type="entry name" value="ABC_TRANSPORTER_2"/>
    <property type="match status" value="1"/>
</dbReference>
<organism evidence="5 6">
    <name type="scientific">Pallidibacillus thermolactis</name>
    <dbReference type="NCBI Taxonomy" id="251051"/>
    <lineage>
        <taxon>Bacteria</taxon>
        <taxon>Bacillati</taxon>
        <taxon>Bacillota</taxon>
        <taxon>Bacilli</taxon>
        <taxon>Bacillales</taxon>
        <taxon>Bacillaceae</taxon>
        <taxon>Pallidibacillus</taxon>
    </lineage>
</organism>
<dbReference type="InterPro" id="IPR051782">
    <property type="entry name" value="ABC_Transporter_VariousFunc"/>
</dbReference>
<evidence type="ECO:0000256" key="1">
    <source>
        <dbReference type="ARBA" id="ARBA00022448"/>
    </source>
</evidence>
<accession>A0ABT2WHJ6</accession>
<dbReference type="PANTHER" id="PTHR42939">
    <property type="entry name" value="ABC TRANSPORTER ATP-BINDING PROTEIN ALBC-RELATED"/>
    <property type="match status" value="1"/>
</dbReference>
<dbReference type="CDD" id="cd03230">
    <property type="entry name" value="ABC_DR_subfamily_A"/>
    <property type="match status" value="1"/>
</dbReference>
<keyword evidence="2" id="KW-0547">Nucleotide-binding</keyword>
<evidence type="ECO:0000256" key="2">
    <source>
        <dbReference type="ARBA" id="ARBA00022741"/>
    </source>
</evidence>
<dbReference type="RefSeq" id="WP_263061864.1">
    <property type="nucleotide sequence ID" value="NZ_JAOUSE010000032.1"/>
</dbReference>
<sequence length="285" mass="33434">MNAIELNHISKKYKEFQVEDVSFTVPKGYITGFIGPNGSGKSTIIRMILDAVRPDEGDIRIFYEPNHKAHLREKIGFVYDTLHIYEDFNLKKAKAFISEVYPSWDDELYQKYVDRFELPERKKLKKFSKGMKMKASLLFALSHRPELIIMDEPTAGLDPIFRRELLDELQNLMINENQSIFFSTHITQDLDQIADHIVFIYKGRLQFQKTIDEIRSKFFLVKGQTNQLDADLKKILKGYKKTSQNFTGLYEGDPSIFEGLEDEFIIEQATLEDIMYYTTRRERAK</sequence>
<dbReference type="Gene3D" id="3.40.50.300">
    <property type="entry name" value="P-loop containing nucleotide triphosphate hydrolases"/>
    <property type="match status" value="1"/>
</dbReference>
<keyword evidence="1" id="KW-0813">Transport</keyword>
<feature type="domain" description="ABC transporter" evidence="4">
    <location>
        <begin position="1"/>
        <end position="227"/>
    </location>
</feature>
<name>A0ABT2WHJ6_9BACI</name>
<gene>
    <name evidence="5" type="ORF">OEV82_10655</name>
</gene>
<evidence type="ECO:0000259" key="4">
    <source>
        <dbReference type="PROSITE" id="PS50893"/>
    </source>
</evidence>
<protein>
    <submittedName>
        <fullName evidence="5">ABC transporter ATP-binding protein</fullName>
    </submittedName>
</protein>
<dbReference type="InterPro" id="IPR003439">
    <property type="entry name" value="ABC_transporter-like_ATP-bd"/>
</dbReference>
<dbReference type="EMBL" id="JAOUSE010000032">
    <property type="protein sequence ID" value="MCU9594897.1"/>
    <property type="molecule type" value="Genomic_DNA"/>
</dbReference>
<evidence type="ECO:0000256" key="3">
    <source>
        <dbReference type="ARBA" id="ARBA00022840"/>
    </source>
</evidence>
<proteinExistence type="predicted"/>
<dbReference type="Proteomes" id="UP001208656">
    <property type="component" value="Unassembled WGS sequence"/>
</dbReference>
<reference evidence="5 6" key="1">
    <citation type="submission" date="2022-10" db="EMBL/GenBank/DDBJ databases">
        <title>Description of Fervidibacillus gen. nov. in the family Fervidibacillaceae fam. nov. with two species, Fervidibacillus albus sp. nov., and Fervidibacillus halotolerans sp. nov., isolated from tidal flat sediments.</title>
        <authorList>
            <person name="Kwon K.K."/>
            <person name="Yang S.-H."/>
        </authorList>
    </citation>
    <scope>NUCLEOTIDE SEQUENCE [LARGE SCALE GENOMIC DNA]</scope>
    <source>
        <strain evidence="5 6">DSM 23332</strain>
    </source>
</reference>
<dbReference type="Pfam" id="PF00005">
    <property type="entry name" value="ABC_tran"/>
    <property type="match status" value="1"/>
</dbReference>
<comment type="caution">
    <text evidence="5">The sequence shown here is derived from an EMBL/GenBank/DDBJ whole genome shotgun (WGS) entry which is preliminary data.</text>
</comment>
<keyword evidence="3 5" id="KW-0067">ATP-binding</keyword>
<dbReference type="InterPro" id="IPR027417">
    <property type="entry name" value="P-loop_NTPase"/>
</dbReference>
<dbReference type="SUPFAM" id="SSF52540">
    <property type="entry name" value="P-loop containing nucleoside triphosphate hydrolases"/>
    <property type="match status" value="1"/>
</dbReference>
<dbReference type="InterPro" id="IPR003593">
    <property type="entry name" value="AAA+_ATPase"/>
</dbReference>